<evidence type="ECO:0000256" key="4">
    <source>
        <dbReference type="ARBA" id="ARBA00022605"/>
    </source>
</evidence>
<feature type="domain" description="Prephenate dehydratase" evidence="11">
    <location>
        <begin position="46"/>
        <end position="226"/>
    </location>
</feature>
<dbReference type="PROSITE" id="PS51171">
    <property type="entry name" value="PREPHENATE_DEHYDR_3"/>
    <property type="match status" value="1"/>
</dbReference>
<evidence type="ECO:0000313" key="13">
    <source>
        <dbReference type="EMBL" id="QWZ07596.1"/>
    </source>
</evidence>
<dbReference type="GO" id="GO:0005737">
    <property type="term" value="C:cytoplasm"/>
    <property type="evidence" value="ECO:0007669"/>
    <property type="project" value="TreeGrafter"/>
</dbReference>
<dbReference type="PROSITE" id="PS00857">
    <property type="entry name" value="PREPHENATE_DEHYDR_1"/>
    <property type="match status" value="1"/>
</dbReference>
<protein>
    <recommendedName>
        <fullName evidence="3 9">Prephenate dehydratase</fullName>
        <shortName evidence="9">PDT</shortName>
        <ecNumber evidence="2 9">4.2.1.51</ecNumber>
    </recommendedName>
</protein>
<dbReference type="FunFam" id="3.40.190.10:FF:000064">
    <property type="entry name" value="Prephenate dehydratase"/>
    <property type="match status" value="1"/>
</dbReference>
<name>A0A975XZM6_9ACTN</name>
<keyword evidence="4 9" id="KW-0028">Amino-acid biosynthesis</keyword>
<dbReference type="AlphaFoldDB" id="A0A975XZM6"/>
<feature type="domain" description="ACT" evidence="12">
    <location>
        <begin position="241"/>
        <end position="316"/>
    </location>
</feature>
<evidence type="ECO:0000313" key="14">
    <source>
        <dbReference type="Proteomes" id="UP000683575"/>
    </source>
</evidence>
<evidence type="ECO:0000256" key="8">
    <source>
        <dbReference type="ARBA" id="ARBA00047848"/>
    </source>
</evidence>
<evidence type="ECO:0000256" key="9">
    <source>
        <dbReference type="RuleBase" id="RU361254"/>
    </source>
</evidence>
<dbReference type="InterPro" id="IPR001086">
    <property type="entry name" value="Preph_deHydtase"/>
</dbReference>
<dbReference type="GO" id="GO:0009094">
    <property type="term" value="P:L-phenylalanine biosynthetic process"/>
    <property type="evidence" value="ECO:0007669"/>
    <property type="project" value="UniProtKB-KW"/>
</dbReference>
<evidence type="ECO:0000256" key="2">
    <source>
        <dbReference type="ARBA" id="ARBA00013147"/>
    </source>
</evidence>
<dbReference type="PANTHER" id="PTHR21022">
    <property type="entry name" value="PREPHENATE DEHYDRATASE P PROTEIN"/>
    <property type="match status" value="1"/>
</dbReference>
<dbReference type="InterPro" id="IPR018528">
    <property type="entry name" value="Preph_deHydtase_CS"/>
</dbReference>
<dbReference type="PROSITE" id="PS51671">
    <property type="entry name" value="ACT"/>
    <property type="match status" value="1"/>
</dbReference>
<dbReference type="Proteomes" id="UP000683575">
    <property type="component" value="Chromosome"/>
</dbReference>
<dbReference type="Pfam" id="PF00800">
    <property type="entry name" value="PDT"/>
    <property type="match status" value="1"/>
</dbReference>
<evidence type="ECO:0000256" key="6">
    <source>
        <dbReference type="ARBA" id="ARBA00023222"/>
    </source>
</evidence>
<dbReference type="NCBIfam" id="NF008865">
    <property type="entry name" value="PRK11898.1"/>
    <property type="match status" value="1"/>
</dbReference>
<evidence type="ECO:0000256" key="1">
    <source>
        <dbReference type="ARBA" id="ARBA00004741"/>
    </source>
</evidence>
<evidence type="ECO:0000256" key="3">
    <source>
        <dbReference type="ARBA" id="ARBA00021872"/>
    </source>
</evidence>
<evidence type="ECO:0000256" key="7">
    <source>
        <dbReference type="ARBA" id="ARBA00023239"/>
    </source>
</evidence>
<keyword evidence="14" id="KW-1185">Reference proteome</keyword>
<evidence type="ECO:0000259" key="11">
    <source>
        <dbReference type="PROSITE" id="PS51171"/>
    </source>
</evidence>
<feature type="region of interest" description="Disordered" evidence="10">
    <location>
        <begin position="1"/>
        <end position="37"/>
    </location>
</feature>
<dbReference type="KEGG" id="nps:KRR39_19555"/>
<dbReference type="GO" id="GO:0004664">
    <property type="term" value="F:prephenate dehydratase activity"/>
    <property type="evidence" value="ECO:0007669"/>
    <property type="project" value="UniProtKB-UniRule"/>
</dbReference>
<proteinExistence type="predicted"/>
<dbReference type="CDD" id="cd13632">
    <property type="entry name" value="PBP2_Aa-PDT_like"/>
    <property type="match status" value="1"/>
</dbReference>
<dbReference type="InterPro" id="IPR002912">
    <property type="entry name" value="ACT_dom"/>
</dbReference>
<dbReference type="CDD" id="cd04905">
    <property type="entry name" value="ACT_CM-PDT"/>
    <property type="match status" value="1"/>
</dbReference>
<keyword evidence="6 9" id="KW-0584">Phenylalanine biosynthesis</keyword>
<dbReference type="PANTHER" id="PTHR21022:SF19">
    <property type="entry name" value="PREPHENATE DEHYDRATASE-RELATED"/>
    <property type="match status" value="1"/>
</dbReference>
<organism evidence="13 14">
    <name type="scientific">Nocardioides panacis</name>
    <dbReference type="NCBI Taxonomy" id="2849501"/>
    <lineage>
        <taxon>Bacteria</taxon>
        <taxon>Bacillati</taxon>
        <taxon>Actinomycetota</taxon>
        <taxon>Actinomycetes</taxon>
        <taxon>Propionibacteriales</taxon>
        <taxon>Nocardioidaceae</taxon>
        <taxon>Nocardioides</taxon>
    </lineage>
</organism>
<dbReference type="EC" id="4.2.1.51" evidence="2 9"/>
<accession>A0A975XZM6</accession>
<evidence type="ECO:0000259" key="12">
    <source>
        <dbReference type="PROSITE" id="PS51671"/>
    </source>
</evidence>
<reference evidence="13" key="1">
    <citation type="submission" date="2021-06" db="EMBL/GenBank/DDBJ databases">
        <title>Complete genome sequence of Nocardioides sp. G188.</title>
        <authorList>
            <person name="Im W.-T."/>
        </authorList>
    </citation>
    <scope>NUCLEOTIDE SEQUENCE</scope>
    <source>
        <strain evidence="13">G188</strain>
    </source>
</reference>
<sequence length="350" mass="37616">MPSSLTRRIYPPGDTSVELPAARRSRRQPPERPPRLLTVPGVPPARYAYLGPEGTFTEQALRSLPAAAKADLQPCSTVTVALDAVRGGEADGAVVPIENSVEGSVPVTLDELATGEPLQITREMTVPIAFSLLARPGVGRDDVRRIATHPHAAAQTRRWCALHLPDAEVVHTTSTAHAAFMLTQPDAGWQAAISAPVAAEHYRLATLASGIGDNPDALTRFVLVSRPGPPPPPTGRDKTSIVAFMREDHPGALLEILDQLTVRGVNMTRIESRPTGAALGNYCFSIDCEGHVEDARVGEALMGLRRVCADVRFLGSYERHDGVAPDIRVGTSDREFLDAAAWLARLRNGY</sequence>
<comment type="pathway">
    <text evidence="1 9">Amino-acid biosynthesis; L-phenylalanine biosynthesis; phenylpyruvate from prephenate: step 1/1.</text>
</comment>
<dbReference type="EMBL" id="CP077062">
    <property type="protein sequence ID" value="QWZ07596.1"/>
    <property type="molecule type" value="Genomic_DNA"/>
</dbReference>
<comment type="catalytic activity">
    <reaction evidence="8 9">
        <text>prephenate + H(+) = 3-phenylpyruvate + CO2 + H2O</text>
        <dbReference type="Rhea" id="RHEA:21648"/>
        <dbReference type="ChEBI" id="CHEBI:15377"/>
        <dbReference type="ChEBI" id="CHEBI:15378"/>
        <dbReference type="ChEBI" id="CHEBI:16526"/>
        <dbReference type="ChEBI" id="CHEBI:18005"/>
        <dbReference type="ChEBI" id="CHEBI:29934"/>
        <dbReference type="EC" id="4.2.1.51"/>
    </reaction>
</comment>
<dbReference type="FunFam" id="3.30.70.260:FF:000012">
    <property type="entry name" value="Prephenate dehydratase"/>
    <property type="match status" value="1"/>
</dbReference>
<evidence type="ECO:0000256" key="10">
    <source>
        <dbReference type="SAM" id="MobiDB-lite"/>
    </source>
</evidence>
<keyword evidence="5 9" id="KW-0057">Aromatic amino acid biosynthesis</keyword>
<gene>
    <name evidence="9 13" type="primary">pheA</name>
    <name evidence="13" type="ORF">KRR39_19555</name>
</gene>
<keyword evidence="7 9" id="KW-0456">Lyase</keyword>
<dbReference type="PROSITE" id="PS00858">
    <property type="entry name" value="PREPHENATE_DEHYDR_2"/>
    <property type="match status" value="1"/>
</dbReference>
<evidence type="ECO:0000256" key="5">
    <source>
        <dbReference type="ARBA" id="ARBA00023141"/>
    </source>
</evidence>